<dbReference type="AlphaFoldDB" id="A0AA90NWR1"/>
<dbReference type="Proteomes" id="UP001178277">
    <property type="component" value="Unassembled WGS sequence"/>
</dbReference>
<evidence type="ECO:0000313" key="1">
    <source>
        <dbReference type="EMBL" id="MDP1418115.1"/>
    </source>
</evidence>
<proteinExistence type="predicted"/>
<organism evidence="1 2">
    <name type="scientific">Peribacillus simplex</name>
    <dbReference type="NCBI Taxonomy" id="1478"/>
    <lineage>
        <taxon>Bacteria</taxon>
        <taxon>Bacillati</taxon>
        <taxon>Bacillota</taxon>
        <taxon>Bacilli</taxon>
        <taxon>Bacillales</taxon>
        <taxon>Bacillaceae</taxon>
        <taxon>Peribacillus</taxon>
    </lineage>
</organism>
<reference evidence="1" key="1">
    <citation type="submission" date="2023-07" db="EMBL/GenBank/DDBJ databases">
        <title>Murine gut Bacillus species.</title>
        <authorList>
            <person name="Gutman E."/>
            <person name="Hashuel R."/>
            <person name="Litvak Y."/>
        </authorList>
    </citation>
    <scope>NUCLEOTIDE SEQUENCE</scope>
    <source>
        <strain evidence="1">RU283</strain>
    </source>
</reference>
<dbReference type="EMBL" id="JAUUTP010000005">
    <property type="protein sequence ID" value="MDP1418115.1"/>
    <property type="molecule type" value="Genomic_DNA"/>
</dbReference>
<comment type="caution">
    <text evidence="1">The sequence shown here is derived from an EMBL/GenBank/DDBJ whole genome shotgun (WGS) entry which is preliminary data.</text>
</comment>
<gene>
    <name evidence="1" type="ORF">Q8G35_06805</name>
</gene>
<protein>
    <submittedName>
        <fullName evidence="1">Uncharacterized protein</fullName>
    </submittedName>
</protein>
<evidence type="ECO:0000313" key="2">
    <source>
        <dbReference type="Proteomes" id="UP001178277"/>
    </source>
</evidence>
<name>A0AA90NWR1_9BACI</name>
<accession>A0AA90NWR1</accession>
<sequence length="78" mass="8942">MDKKKALKSFKTASKIHSLETILSDTQKYAQQVQKTDKQYVKHPTTFLNNDSFIDGFEEGALQLKSLKATLTTFFKIQ</sequence>